<evidence type="ECO:0000313" key="1">
    <source>
        <dbReference type="EMBL" id="CDG18644.1"/>
    </source>
</evidence>
<evidence type="ECO:0000313" key="2">
    <source>
        <dbReference type="EMBL" id="TYP07029.1"/>
    </source>
</evidence>
<sequence length="254" mass="29487">MSRIKILTIIMLSLPLIGCDRILDEKLDKYSPINPQNGGQFIMVSNISPSDTKTHITAKYISDKCTRTHYNSSFRPTGKDRRTREIKWDLSDQNGQRFETKIPLGGGGWCQWELSEINIGLAYTQHPLATKDTNFYVSAILTVFINDVTINPNYKEKYEYNNINYSPVFHTVYNNSINFPSIIFSSPQNKYKYRLWVKKGNNGYININPKVDKLKIIKKTHEKGEYIIEHQNIEIKNRTNIDSNKIDKMITPEK</sequence>
<dbReference type="HOGENOM" id="CLU_1093946_0_0_6"/>
<dbReference type="Proteomes" id="UP000032721">
    <property type="component" value="Chromosome"/>
</dbReference>
<protein>
    <submittedName>
        <fullName evidence="1">Uncharacterized protein</fullName>
    </submittedName>
</protein>
<dbReference type="EMBL" id="FO704550">
    <property type="protein sequence ID" value="CDG18644.1"/>
    <property type="molecule type" value="Genomic_DNA"/>
</dbReference>
<dbReference type="KEGG" id="xdo:XDD1_2945"/>
<accession>A0A068QV38</accession>
<dbReference type="EMBL" id="VNHN01000024">
    <property type="protein sequence ID" value="TYP07029.1"/>
    <property type="molecule type" value="Genomic_DNA"/>
</dbReference>
<reference evidence="2 4" key="2">
    <citation type="submission" date="2019-07" db="EMBL/GenBank/DDBJ databases">
        <title>Genomic Encyclopedia of Type Strains, Phase I: the one thousand microbial genomes (KMG-I) project.</title>
        <authorList>
            <person name="Kyrpides N."/>
        </authorList>
    </citation>
    <scope>NUCLEOTIDE SEQUENCE [LARGE SCALE GENOMIC DNA]</scope>
    <source>
        <strain evidence="2 4">DSM 17909</strain>
    </source>
</reference>
<dbReference type="Proteomes" id="UP000324170">
    <property type="component" value="Unassembled WGS sequence"/>
</dbReference>
<evidence type="ECO:0000313" key="3">
    <source>
        <dbReference type="Proteomes" id="UP000032721"/>
    </source>
</evidence>
<organism evidence="1 3">
    <name type="scientific">Xenorhabdus doucetiae</name>
    <dbReference type="NCBI Taxonomy" id="351671"/>
    <lineage>
        <taxon>Bacteria</taxon>
        <taxon>Pseudomonadati</taxon>
        <taxon>Pseudomonadota</taxon>
        <taxon>Gammaproteobacteria</taxon>
        <taxon>Enterobacterales</taxon>
        <taxon>Morganellaceae</taxon>
        <taxon>Xenorhabdus</taxon>
    </lineage>
</organism>
<dbReference type="RefSeq" id="WP_148886044.1">
    <property type="nucleotide sequence ID" value="NZ_CAWMED010000001.1"/>
</dbReference>
<reference evidence="1 3" key="1">
    <citation type="submission" date="2013-07" db="EMBL/GenBank/DDBJ databases">
        <authorList>
            <person name="Genoscope - CEA"/>
        </authorList>
    </citation>
    <scope>NUCLEOTIDE SEQUENCE [LARGE SCALE GENOMIC DNA]</scope>
    <source>
        <strain evidence="1">FRM16</strain>
        <strain evidence="3">FRM16 / DSM 17909</strain>
    </source>
</reference>
<gene>
    <name evidence="2" type="ORF">LY16_01796</name>
    <name evidence="1" type="ORF">XDD1_2945</name>
</gene>
<evidence type="ECO:0000313" key="4">
    <source>
        <dbReference type="Proteomes" id="UP000324170"/>
    </source>
</evidence>
<keyword evidence="4" id="KW-1185">Reference proteome</keyword>
<dbReference type="STRING" id="351671.XDD1_2945"/>
<proteinExistence type="predicted"/>
<dbReference type="OrthoDB" id="6460503at2"/>
<dbReference type="AlphaFoldDB" id="A0A068QV38"/>
<name>A0A068QV38_9GAMM</name>